<reference evidence="3" key="3">
    <citation type="submission" date="2016-03" db="UniProtKB">
        <authorList>
            <consortium name="EnsemblProtists"/>
        </authorList>
    </citation>
    <scope>IDENTIFICATION</scope>
</reference>
<accession>L1JCM0</accession>
<dbReference type="InterPro" id="IPR009858">
    <property type="entry name" value="DUF1415"/>
</dbReference>
<sequence>MRSKSIASMLPRLATAILVVLTFSAPTTVMSFQVVALSSMGTLRSGSGTRGARSGCGFRLNKILGGFASSRFSCSSEQEQDMCSWKALGGRMTLQALPDPSDKISKEQLKEGVVGGEDKVGIEQQVVEESLMGDHVVSELWGEWTEKQVKAATLLWVEQFVIGLKLCPFAAEAVKGLRVSVSSALDRDMALDKFDLELRWIVGLDKSSPACTLIVYPPNLFEHNGKTSPLCSGESSDASRRTPEMCQGFEGFMSLATDAREMAQQFNAAHGQDIETETLLLTFHPNSTFSDSPSDPADFALRSPFPTVLILRGTDVRNAEEICEQQGRVTEDIAIANEARLRQVGYEELSRIFTGLFSSSRTSEAQQILRQAQEEREAVLASSTYPLSDPMADGIDGIDGQDLSHDPVELIHEWGGDASEDTAWVEYPARASVKPPPLREEEEEGGEELNAQDLQKVYDPFGYGCEEENGESKTT</sequence>
<name>L1JCM0_GUITC</name>
<feature type="region of interest" description="Disordered" evidence="1">
    <location>
        <begin position="429"/>
        <end position="475"/>
    </location>
</feature>
<dbReference type="EMBL" id="JH992997">
    <property type="protein sequence ID" value="EKX45859.1"/>
    <property type="molecule type" value="Genomic_DNA"/>
</dbReference>
<dbReference type="HOGENOM" id="CLU_575492_0_0_1"/>
<evidence type="ECO:0000313" key="4">
    <source>
        <dbReference type="Proteomes" id="UP000011087"/>
    </source>
</evidence>
<proteinExistence type="predicted"/>
<evidence type="ECO:0000256" key="1">
    <source>
        <dbReference type="SAM" id="MobiDB-lite"/>
    </source>
</evidence>
<dbReference type="GeneID" id="17302559"/>
<organism evidence="2">
    <name type="scientific">Guillardia theta (strain CCMP2712)</name>
    <name type="common">Cryptophyte</name>
    <dbReference type="NCBI Taxonomy" id="905079"/>
    <lineage>
        <taxon>Eukaryota</taxon>
        <taxon>Cryptophyceae</taxon>
        <taxon>Pyrenomonadales</taxon>
        <taxon>Geminigeraceae</taxon>
        <taxon>Guillardia</taxon>
    </lineage>
</organism>
<reference evidence="4" key="2">
    <citation type="submission" date="2012-11" db="EMBL/GenBank/DDBJ databases">
        <authorList>
            <person name="Kuo A."/>
            <person name="Curtis B.A."/>
            <person name="Tanifuji G."/>
            <person name="Burki F."/>
            <person name="Gruber A."/>
            <person name="Irimia M."/>
            <person name="Maruyama S."/>
            <person name="Arias M.C."/>
            <person name="Ball S.G."/>
            <person name="Gile G.H."/>
            <person name="Hirakawa Y."/>
            <person name="Hopkins J.F."/>
            <person name="Rensing S.A."/>
            <person name="Schmutz J."/>
            <person name="Symeonidi A."/>
            <person name="Elias M."/>
            <person name="Eveleigh R.J."/>
            <person name="Herman E.K."/>
            <person name="Klute M.J."/>
            <person name="Nakayama T."/>
            <person name="Obornik M."/>
            <person name="Reyes-Prieto A."/>
            <person name="Armbrust E.V."/>
            <person name="Aves S.J."/>
            <person name="Beiko R.G."/>
            <person name="Coutinho P."/>
            <person name="Dacks J.B."/>
            <person name="Durnford D.G."/>
            <person name="Fast N.M."/>
            <person name="Green B.R."/>
            <person name="Grisdale C."/>
            <person name="Hempe F."/>
            <person name="Henrissat B."/>
            <person name="Hoppner M.P."/>
            <person name="Ishida K.-I."/>
            <person name="Kim E."/>
            <person name="Koreny L."/>
            <person name="Kroth P.G."/>
            <person name="Liu Y."/>
            <person name="Malik S.-B."/>
            <person name="Maier U.G."/>
            <person name="McRose D."/>
            <person name="Mock T."/>
            <person name="Neilson J.A."/>
            <person name="Onodera N.T."/>
            <person name="Poole A.M."/>
            <person name="Pritham E.J."/>
            <person name="Richards T.A."/>
            <person name="Rocap G."/>
            <person name="Roy S.W."/>
            <person name="Sarai C."/>
            <person name="Schaack S."/>
            <person name="Shirato S."/>
            <person name="Slamovits C.H."/>
            <person name="Spencer D.F."/>
            <person name="Suzuki S."/>
            <person name="Worden A.Z."/>
            <person name="Zauner S."/>
            <person name="Barry K."/>
            <person name="Bell C."/>
            <person name="Bharti A.K."/>
            <person name="Crow J.A."/>
            <person name="Grimwood J."/>
            <person name="Kramer R."/>
            <person name="Lindquist E."/>
            <person name="Lucas S."/>
            <person name="Salamov A."/>
            <person name="McFadden G.I."/>
            <person name="Lane C.E."/>
            <person name="Keeling P.J."/>
            <person name="Gray M.W."/>
            <person name="Grigoriev I.V."/>
            <person name="Archibald J.M."/>
        </authorList>
    </citation>
    <scope>NUCLEOTIDE SEQUENCE</scope>
    <source>
        <strain evidence="4">CCMP2712</strain>
    </source>
</reference>
<dbReference type="PaxDb" id="55529-EKX45859"/>
<dbReference type="KEGG" id="gtt:GUITHDRAFT_108309"/>
<dbReference type="Proteomes" id="UP000011087">
    <property type="component" value="Unassembled WGS sequence"/>
</dbReference>
<reference evidence="2 4" key="1">
    <citation type="journal article" date="2012" name="Nature">
        <title>Algal genomes reveal evolutionary mosaicism and the fate of nucleomorphs.</title>
        <authorList>
            <consortium name="DOE Joint Genome Institute"/>
            <person name="Curtis B.A."/>
            <person name="Tanifuji G."/>
            <person name="Burki F."/>
            <person name="Gruber A."/>
            <person name="Irimia M."/>
            <person name="Maruyama S."/>
            <person name="Arias M.C."/>
            <person name="Ball S.G."/>
            <person name="Gile G.H."/>
            <person name="Hirakawa Y."/>
            <person name="Hopkins J.F."/>
            <person name="Kuo A."/>
            <person name="Rensing S.A."/>
            <person name="Schmutz J."/>
            <person name="Symeonidi A."/>
            <person name="Elias M."/>
            <person name="Eveleigh R.J."/>
            <person name="Herman E.K."/>
            <person name="Klute M.J."/>
            <person name="Nakayama T."/>
            <person name="Obornik M."/>
            <person name="Reyes-Prieto A."/>
            <person name="Armbrust E.V."/>
            <person name="Aves S.J."/>
            <person name="Beiko R.G."/>
            <person name="Coutinho P."/>
            <person name="Dacks J.B."/>
            <person name="Durnford D.G."/>
            <person name="Fast N.M."/>
            <person name="Green B.R."/>
            <person name="Grisdale C.J."/>
            <person name="Hempel F."/>
            <person name="Henrissat B."/>
            <person name="Hoppner M.P."/>
            <person name="Ishida K."/>
            <person name="Kim E."/>
            <person name="Koreny L."/>
            <person name="Kroth P.G."/>
            <person name="Liu Y."/>
            <person name="Malik S.B."/>
            <person name="Maier U.G."/>
            <person name="McRose D."/>
            <person name="Mock T."/>
            <person name="Neilson J.A."/>
            <person name="Onodera N.T."/>
            <person name="Poole A.M."/>
            <person name="Pritham E.J."/>
            <person name="Richards T.A."/>
            <person name="Rocap G."/>
            <person name="Roy S.W."/>
            <person name="Sarai C."/>
            <person name="Schaack S."/>
            <person name="Shirato S."/>
            <person name="Slamovits C.H."/>
            <person name="Spencer D.F."/>
            <person name="Suzuki S."/>
            <person name="Worden A.Z."/>
            <person name="Zauner S."/>
            <person name="Barry K."/>
            <person name="Bell C."/>
            <person name="Bharti A.K."/>
            <person name="Crow J.A."/>
            <person name="Grimwood J."/>
            <person name="Kramer R."/>
            <person name="Lindquist E."/>
            <person name="Lucas S."/>
            <person name="Salamov A."/>
            <person name="McFadden G.I."/>
            <person name="Lane C.E."/>
            <person name="Keeling P.J."/>
            <person name="Gray M.W."/>
            <person name="Grigoriev I.V."/>
            <person name="Archibald J.M."/>
        </authorList>
    </citation>
    <scope>NUCLEOTIDE SEQUENCE</scope>
    <source>
        <strain evidence="2 4">CCMP2712</strain>
    </source>
</reference>
<dbReference type="AlphaFoldDB" id="L1JCM0"/>
<evidence type="ECO:0000313" key="3">
    <source>
        <dbReference type="EnsemblProtists" id="EKX45859"/>
    </source>
</evidence>
<dbReference type="EnsemblProtists" id="EKX45859">
    <property type="protein sequence ID" value="EKX45859"/>
    <property type="gene ID" value="GUITHDRAFT_108309"/>
</dbReference>
<gene>
    <name evidence="2" type="ORF">GUITHDRAFT_108309</name>
</gene>
<protein>
    <submittedName>
        <fullName evidence="2 3">Uncharacterized protein</fullName>
    </submittedName>
</protein>
<evidence type="ECO:0000313" key="2">
    <source>
        <dbReference type="EMBL" id="EKX45859.1"/>
    </source>
</evidence>
<keyword evidence="4" id="KW-1185">Reference proteome</keyword>
<dbReference type="Pfam" id="PF07209">
    <property type="entry name" value="DUF1415"/>
    <property type="match status" value="2"/>
</dbReference>
<dbReference type="RefSeq" id="XP_005832839.1">
    <property type="nucleotide sequence ID" value="XM_005832782.1"/>
</dbReference>
<dbReference type="OrthoDB" id="42978at2759"/>